<feature type="signal peptide" evidence="9">
    <location>
        <begin position="1"/>
        <end position="25"/>
    </location>
</feature>
<dbReference type="Proteomes" id="UP000470470">
    <property type="component" value="Unassembled WGS sequence"/>
</dbReference>
<organism evidence="11 12">
    <name type="scientific">Goekera deserti</name>
    <dbReference type="NCBI Taxonomy" id="2497753"/>
    <lineage>
        <taxon>Bacteria</taxon>
        <taxon>Bacillati</taxon>
        <taxon>Actinomycetota</taxon>
        <taxon>Actinomycetes</taxon>
        <taxon>Geodermatophilales</taxon>
        <taxon>Geodermatophilaceae</taxon>
        <taxon>Goekera</taxon>
    </lineage>
</organism>
<feature type="domain" description="Peptidase S53" evidence="10">
    <location>
        <begin position="255"/>
        <end position="703"/>
    </location>
</feature>
<evidence type="ECO:0000256" key="4">
    <source>
        <dbReference type="ARBA" id="ARBA00022801"/>
    </source>
</evidence>
<feature type="chain" id="PRO_5038732852" evidence="9">
    <location>
        <begin position="26"/>
        <end position="703"/>
    </location>
</feature>
<reference evidence="11 12" key="1">
    <citation type="submission" date="2020-02" db="EMBL/GenBank/DDBJ databases">
        <title>The whole genome sequence of CPCC 205119.</title>
        <authorList>
            <person name="Jiang Z."/>
        </authorList>
    </citation>
    <scope>NUCLEOTIDE SEQUENCE [LARGE SCALE GENOMIC DNA]</scope>
    <source>
        <strain evidence="11 12">CPCC 205119</strain>
    </source>
</reference>
<dbReference type="InterPro" id="IPR030400">
    <property type="entry name" value="Sedolisin_dom"/>
</dbReference>
<dbReference type="GO" id="GO:0008240">
    <property type="term" value="F:tripeptidyl-peptidase activity"/>
    <property type="evidence" value="ECO:0007669"/>
    <property type="project" value="TreeGrafter"/>
</dbReference>
<feature type="compositionally biased region" description="Polar residues" evidence="8">
    <location>
        <begin position="194"/>
        <end position="214"/>
    </location>
</feature>
<dbReference type="AlphaFoldDB" id="A0A7K3WCF5"/>
<evidence type="ECO:0000256" key="9">
    <source>
        <dbReference type="SAM" id="SignalP"/>
    </source>
</evidence>
<comment type="caution">
    <text evidence="11">The sequence shown here is derived from an EMBL/GenBank/DDBJ whole genome shotgun (WGS) entry which is preliminary data.</text>
</comment>
<keyword evidence="9" id="KW-0732">Signal</keyword>
<comment type="cofactor">
    <cofactor evidence="1">
        <name>Ca(2+)</name>
        <dbReference type="ChEBI" id="CHEBI:29108"/>
    </cofactor>
</comment>
<keyword evidence="7" id="KW-0865">Zymogen</keyword>
<evidence type="ECO:0000259" key="10">
    <source>
        <dbReference type="PROSITE" id="PS51695"/>
    </source>
</evidence>
<proteinExistence type="predicted"/>
<name>A0A7K3WCF5_9ACTN</name>
<evidence type="ECO:0000313" key="12">
    <source>
        <dbReference type="Proteomes" id="UP000470470"/>
    </source>
</evidence>
<dbReference type="RefSeq" id="WP_152729910.1">
    <property type="nucleotide sequence ID" value="NZ_JAABOZ010000002.1"/>
</dbReference>
<evidence type="ECO:0000256" key="3">
    <source>
        <dbReference type="ARBA" id="ARBA00022723"/>
    </source>
</evidence>
<keyword evidence="6" id="KW-0106">Calcium</keyword>
<evidence type="ECO:0000256" key="7">
    <source>
        <dbReference type="ARBA" id="ARBA00023145"/>
    </source>
</evidence>
<keyword evidence="12" id="KW-1185">Reference proteome</keyword>
<dbReference type="InterPro" id="IPR023828">
    <property type="entry name" value="Peptidase_S8_Ser-AS"/>
</dbReference>
<evidence type="ECO:0000256" key="1">
    <source>
        <dbReference type="ARBA" id="ARBA00001913"/>
    </source>
</evidence>
<sequence length="703" mass="70717">MRRSTRLTALTGAVCLALAVGSVSAATGALAAPSRGALPTSVPSWATASALRGAAPAGDVVHARVYLPWRDQAGLDALATAVSTPGSPSYGQYLSPQQFRSRFAPSQQDVAAVQQWLRSAGFSIADTPDNGHYVAVEGTVAQAQAAFGTTLGLYSTHGRTLRAPESAPSVPAALAGTVSAVVGLDDGATLLAPDSTTGNGNGNAQSNGKGNGQTHGAPGVGFRAGQPCASYYGSSTVTTSSPVYGDTSTPLAPCGYTPAQVRGLYGLTPGDTGAGQTVAFVGANASPTIVQDVTRYSSLHGLPAPSIQQQVAPGTYRHPDTPRQTPGDFYGEQTLDAEAIHTMAPDATLLYVGSANAGQDFDASINAIVDKHLAATLSISYGFSGEQVPQGFVTSLSNTFEEAVATGVGVFVSSGDSGDEVAATGVAQPDFYADSPYVTAVGGTSAAVVPTAGTAPLTSDSPLFGNAGGNALTAAANWTRGFETGWQTSQDALSGTIARAASGAPTYTADGTLAQPLPAPFTGGAGGGVSTVFAKPAYQSALPGSGRLVPDISALADPNTGFLVGQTQQFTTGVQYDEYRIGGTSLAAPLMAGLAAVADQRAGHALGFLNPRIYAVYAGTPSALYDVDQSDLSCGGRACTAADPLPAVVRVNYTDSESAAGGLTLSVRTQETPLTTLHTVRGYDTGSGVGTPDGDAFLAALLR</sequence>
<dbReference type="Pfam" id="PF09286">
    <property type="entry name" value="Pro-kuma_activ"/>
    <property type="match status" value="1"/>
</dbReference>
<dbReference type="GO" id="GO:0006508">
    <property type="term" value="P:proteolysis"/>
    <property type="evidence" value="ECO:0007669"/>
    <property type="project" value="UniProtKB-KW"/>
</dbReference>
<dbReference type="SMART" id="SM00944">
    <property type="entry name" value="Pro-kuma_activ"/>
    <property type="match status" value="1"/>
</dbReference>
<evidence type="ECO:0000313" key="11">
    <source>
        <dbReference type="EMBL" id="NEL54047.1"/>
    </source>
</evidence>
<dbReference type="Gene3D" id="3.40.50.200">
    <property type="entry name" value="Peptidase S8/S53 domain"/>
    <property type="match status" value="1"/>
</dbReference>
<accession>A0A7K3WCF5</accession>
<keyword evidence="5" id="KW-0720">Serine protease</keyword>
<evidence type="ECO:0000256" key="8">
    <source>
        <dbReference type="SAM" id="MobiDB-lite"/>
    </source>
</evidence>
<evidence type="ECO:0000256" key="2">
    <source>
        <dbReference type="ARBA" id="ARBA00022670"/>
    </source>
</evidence>
<evidence type="ECO:0000256" key="6">
    <source>
        <dbReference type="ARBA" id="ARBA00022837"/>
    </source>
</evidence>
<dbReference type="CDD" id="cd04056">
    <property type="entry name" value="Peptidases_S53"/>
    <property type="match status" value="1"/>
</dbReference>
<feature type="region of interest" description="Disordered" evidence="8">
    <location>
        <begin position="193"/>
        <end position="220"/>
    </location>
</feature>
<gene>
    <name evidence="11" type="ORF">G1H19_08560</name>
</gene>
<dbReference type="CDD" id="cd11377">
    <property type="entry name" value="Pro-peptidase_S53"/>
    <property type="match status" value="1"/>
</dbReference>
<protein>
    <submittedName>
        <fullName evidence="11">S8/S53 family peptidase</fullName>
    </submittedName>
</protein>
<keyword evidence="3" id="KW-0479">Metal-binding</keyword>
<dbReference type="SUPFAM" id="SSF52743">
    <property type="entry name" value="Subtilisin-like"/>
    <property type="match status" value="1"/>
</dbReference>
<dbReference type="GO" id="GO:0004252">
    <property type="term" value="F:serine-type endopeptidase activity"/>
    <property type="evidence" value="ECO:0007669"/>
    <property type="project" value="InterPro"/>
</dbReference>
<dbReference type="EMBL" id="JAAGWK010000010">
    <property type="protein sequence ID" value="NEL54047.1"/>
    <property type="molecule type" value="Genomic_DNA"/>
</dbReference>
<dbReference type="InterPro" id="IPR015366">
    <property type="entry name" value="S53_propep"/>
</dbReference>
<dbReference type="GO" id="GO:0046872">
    <property type="term" value="F:metal ion binding"/>
    <property type="evidence" value="ECO:0007669"/>
    <property type="project" value="UniProtKB-KW"/>
</dbReference>
<dbReference type="InterPro" id="IPR036852">
    <property type="entry name" value="Peptidase_S8/S53_dom_sf"/>
</dbReference>
<dbReference type="PROSITE" id="PS51695">
    <property type="entry name" value="SEDOLISIN"/>
    <property type="match status" value="1"/>
</dbReference>
<keyword evidence="4" id="KW-0378">Hydrolase</keyword>
<evidence type="ECO:0000256" key="5">
    <source>
        <dbReference type="ARBA" id="ARBA00022825"/>
    </source>
</evidence>
<dbReference type="PANTHER" id="PTHR14218">
    <property type="entry name" value="PROTEASE S8 TRIPEPTIDYL PEPTIDASE I CLN2"/>
    <property type="match status" value="1"/>
</dbReference>
<dbReference type="PROSITE" id="PS00138">
    <property type="entry name" value="SUBTILASE_SER"/>
    <property type="match status" value="1"/>
</dbReference>
<dbReference type="PANTHER" id="PTHR14218:SF15">
    <property type="entry name" value="TRIPEPTIDYL-PEPTIDASE 1"/>
    <property type="match status" value="1"/>
</dbReference>
<keyword evidence="2" id="KW-0645">Protease</keyword>
<dbReference type="InterPro" id="IPR050819">
    <property type="entry name" value="Tripeptidyl-peptidase_I"/>
</dbReference>
<dbReference type="SUPFAM" id="SSF54897">
    <property type="entry name" value="Protease propeptides/inhibitors"/>
    <property type="match status" value="1"/>
</dbReference>